<dbReference type="EMBL" id="FNIC01000001">
    <property type="protein sequence ID" value="SDM79706.1"/>
    <property type="molecule type" value="Genomic_DNA"/>
</dbReference>
<dbReference type="RefSeq" id="WP_091022317.1">
    <property type="nucleotide sequence ID" value="NZ_BKAE01000002.1"/>
</dbReference>
<protein>
    <submittedName>
        <fullName evidence="1">Uncharacterized protein</fullName>
    </submittedName>
</protein>
<accession>A0A1G9W658</accession>
<name>A0A1G9W658_9ACTN</name>
<dbReference type="STRING" id="1005944.SAMN05192576_0952"/>
<evidence type="ECO:0000313" key="1">
    <source>
        <dbReference type="EMBL" id="SDM79706.1"/>
    </source>
</evidence>
<sequence>MTQSEQLAAAHVLLDAVSAFDHGQGETPQNEAAVKLALDRLSEIGSIRVIEQDDGTIVLDPSPLVSGAIVTITLLARTLAEKYNADYDAVTATIREQLTEILQG</sequence>
<reference evidence="1 2" key="1">
    <citation type="submission" date="2016-10" db="EMBL/GenBank/DDBJ databases">
        <authorList>
            <person name="de Groot N.N."/>
        </authorList>
    </citation>
    <scope>NUCLEOTIDE SEQUENCE [LARGE SCALE GENOMIC DNA]</scope>
    <source>
        <strain evidence="1 2">CGMCC 1.11147</strain>
    </source>
</reference>
<dbReference type="OrthoDB" id="9954855at2"/>
<organism evidence="1 2">
    <name type="scientific">Nocardioides szechwanensis</name>
    <dbReference type="NCBI Taxonomy" id="1005944"/>
    <lineage>
        <taxon>Bacteria</taxon>
        <taxon>Bacillati</taxon>
        <taxon>Actinomycetota</taxon>
        <taxon>Actinomycetes</taxon>
        <taxon>Propionibacteriales</taxon>
        <taxon>Nocardioidaceae</taxon>
        <taxon>Nocardioides</taxon>
    </lineage>
</organism>
<evidence type="ECO:0000313" key="2">
    <source>
        <dbReference type="Proteomes" id="UP000199004"/>
    </source>
</evidence>
<proteinExistence type="predicted"/>
<dbReference type="Proteomes" id="UP000199004">
    <property type="component" value="Unassembled WGS sequence"/>
</dbReference>
<keyword evidence="2" id="KW-1185">Reference proteome</keyword>
<dbReference type="AlphaFoldDB" id="A0A1G9W658"/>
<gene>
    <name evidence="1" type="ORF">SAMN05192576_0952</name>
</gene>